<dbReference type="GO" id="GO:0005886">
    <property type="term" value="C:plasma membrane"/>
    <property type="evidence" value="ECO:0007669"/>
    <property type="project" value="UniProtKB-SubCell"/>
</dbReference>
<keyword evidence="4 7" id="KW-0812">Transmembrane</keyword>
<organism evidence="9 10">
    <name type="scientific">Falsirhodobacter algicola</name>
    <dbReference type="NCBI Taxonomy" id="2692330"/>
    <lineage>
        <taxon>Bacteria</taxon>
        <taxon>Pseudomonadati</taxon>
        <taxon>Pseudomonadota</taxon>
        <taxon>Alphaproteobacteria</taxon>
        <taxon>Rhodobacterales</taxon>
        <taxon>Paracoccaceae</taxon>
        <taxon>Falsirhodobacter</taxon>
    </lineage>
</organism>
<keyword evidence="3" id="KW-1003">Cell membrane</keyword>
<accession>A0A8J8MT47</accession>
<keyword evidence="2" id="KW-0813">Transport</keyword>
<evidence type="ECO:0000256" key="1">
    <source>
        <dbReference type="ARBA" id="ARBA00004651"/>
    </source>
</evidence>
<dbReference type="PANTHER" id="PTHR23517:SF13">
    <property type="entry name" value="MAJOR FACILITATOR SUPERFAMILY MFS_1"/>
    <property type="match status" value="1"/>
</dbReference>
<dbReference type="Pfam" id="PF07690">
    <property type="entry name" value="MFS_1"/>
    <property type="match status" value="1"/>
</dbReference>
<dbReference type="GO" id="GO:0022857">
    <property type="term" value="F:transmembrane transporter activity"/>
    <property type="evidence" value="ECO:0007669"/>
    <property type="project" value="InterPro"/>
</dbReference>
<feature type="transmembrane region" description="Helical" evidence="7">
    <location>
        <begin position="161"/>
        <end position="179"/>
    </location>
</feature>
<dbReference type="InterPro" id="IPR050171">
    <property type="entry name" value="MFS_Transporters"/>
</dbReference>
<dbReference type="Gene3D" id="1.20.1250.20">
    <property type="entry name" value="MFS general substrate transporter like domains"/>
    <property type="match status" value="1"/>
</dbReference>
<dbReference type="EMBL" id="CP047289">
    <property type="protein sequence ID" value="QUS36241.1"/>
    <property type="molecule type" value="Genomic_DNA"/>
</dbReference>
<dbReference type="PROSITE" id="PS50850">
    <property type="entry name" value="MFS"/>
    <property type="match status" value="1"/>
</dbReference>
<dbReference type="SUPFAM" id="SSF103473">
    <property type="entry name" value="MFS general substrate transporter"/>
    <property type="match status" value="1"/>
</dbReference>
<dbReference type="KEGG" id="fap:GR316_08130"/>
<dbReference type="AlphaFoldDB" id="A0A8J8MT47"/>
<proteinExistence type="predicted"/>
<dbReference type="InterPro" id="IPR011701">
    <property type="entry name" value="MFS"/>
</dbReference>
<feature type="transmembrane region" description="Helical" evidence="7">
    <location>
        <begin position="298"/>
        <end position="324"/>
    </location>
</feature>
<evidence type="ECO:0000256" key="7">
    <source>
        <dbReference type="SAM" id="Phobius"/>
    </source>
</evidence>
<evidence type="ECO:0000256" key="3">
    <source>
        <dbReference type="ARBA" id="ARBA00022475"/>
    </source>
</evidence>
<dbReference type="InterPro" id="IPR036259">
    <property type="entry name" value="MFS_trans_sf"/>
</dbReference>
<feature type="domain" description="Major facilitator superfamily (MFS) profile" evidence="8">
    <location>
        <begin position="1"/>
        <end position="387"/>
    </location>
</feature>
<protein>
    <submittedName>
        <fullName evidence="9">MFS transporter</fullName>
    </submittedName>
</protein>
<reference evidence="9" key="1">
    <citation type="submission" date="2020-01" db="EMBL/GenBank/DDBJ databases">
        <authorList>
            <person name="Yang Y."/>
            <person name="Kwon Y.M."/>
        </authorList>
    </citation>
    <scope>NUCLEOTIDE SEQUENCE</scope>
    <source>
        <strain evidence="9">PG104</strain>
    </source>
</reference>
<evidence type="ECO:0000259" key="8">
    <source>
        <dbReference type="PROSITE" id="PS50850"/>
    </source>
</evidence>
<feature type="transmembrane region" description="Helical" evidence="7">
    <location>
        <begin position="131"/>
        <end position="155"/>
    </location>
</feature>
<evidence type="ECO:0000256" key="5">
    <source>
        <dbReference type="ARBA" id="ARBA00022989"/>
    </source>
</evidence>
<feature type="transmembrane region" description="Helical" evidence="7">
    <location>
        <begin position="243"/>
        <end position="263"/>
    </location>
</feature>
<dbReference type="RefSeq" id="WP_211783460.1">
    <property type="nucleotide sequence ID" value="NZ_CP047289.1"/>
</dbReference>
<keyword evidence="10" id="KW-1185">Reference proteome</keyword>
<evidence type="ECO:0000256" key="4">
    <source>
        <dbReference type="ARBA" id="ARBA00022692"/>
    </source>
</evidence>
<feature type="transmembrane region" description="Helical" evidence="7">
    <location>
        <begin position="40"/>
        <end position="60"/>
    </location>
</feature>
<evidence type="ECO:0000313" key="10">
    <source>
        <dbReference type="Proteomes" id="UP000679284"/>
    </source>
</evidence>
<keyword evidence="5 7" id="KW-1133">Transmembrane helix</keyword>
<feature type="transmembrane region" description="Helical" evidence="7">
    <location>
        <begin position="207"/>
        <end position="231"/>
    </location>
</feature>
<sequence length="390" mass="39733">MTSSAAFIGLALAFAVGMIGTTLPTPLYPDYQQAMGFSQLTITVIFAVYALGVVASLLIFGRWSDQLGRRPMLLAALALSAATDLMFLQADGLMAILAARVLSGLSAGILTTTASVAVMEAAPEGKRRAGTLAATAANMGGLGLGPIFAGVIASLLPQPLIWPYALHLLLVVVAVVFVLRANETVERKPSPDLGVQRPALPSDAASVFVPAAVAAFAGFMVCGFFTAVAPGVMTRDLNYSNPALIGLVAGILFLASTLGQAVLDRIPEKRRLPVGTAVLLAGVLVVAMALGLRMLAPLLAGAVIAGIGQGIAFRAGLAAVVGATSEDRRAATTASYFIVAYIAISLPVVGVGLLSGAIGLHVTSLVFAGLVAALCCAALVMLIRKRSVPS</sequence>
<dbReference type="Proteomes" id="UP000679284">
    <property type="component" value="Chromosome"/>
</dbReference>
<comment type="subcellular location">
    <subcellularLocation>
        <location evidence="1">Cell membrane</location>
        <topology evidence="1">Multi-pass membrane protein</topology>
    </subcellularLocation>
</comment>
<evidence type="ECO:0000256" key="2">
    <source>
        <dbReference type="ARBA" id="ARBA00022448"/>
    </source>
</evidence>
<name>A0A8J8MT47_9RHOB</name>
<feature type="transmembrane region" description="Helical" evidence="7">
    <location>
        <begin position="72"/>
        <end position="90"/>
    </location>
</feature>
<gene>
    <name evidence="9" type="ORF">GR316_08130</name>
</gene>
<keyword evidence="6 7" id="KW-0472">Membrane</keyword>
<feature type="transmembrane region" description="Helical" evidence="7">
    <location>
        <begin position="272"/>
        <end position="292"/>
    </location>
</feature>
<feature type="transmembrane region" description="Helical" evidence="7">
    <location>
        <begin position="336"/>
        <end position="358"/>
    </location>
</feature>
<dbReference type="InterPro" id="IPR020846">
    <property type="entry name" value="MFS_dom"/>
</dbReference>
<evidence type="ECO:0000313" key="9">
    <source>
        <dbReference type="EMBL" id="QUS36241.1"/>
    </source>
</evidence>
<dbReference type="PANTHER" id="PTHR23517">
    <property type="entry name" value="RESISTANCE PROTEIN MDTM, PUTATIVE-RELATED-RELATED"/>
    <property type="match status" value="1"/>
</dbReference>
<feature type="transmembrane region" description="Helical" evidence="7">
    <location>
        <begin position="364"/>
        <end position="383"/>
    </location>
</feature>
<evidence type="ECO:0000256" key="6">
    <source>
        <dbReference type="ARBA" id="ARBA00023136"/>
    </source>
</evidence>
<feature type="transmembrane region" description="Helical" evidence="7">
    <location>
        <begin position="96"/>
        <end position="119"/>
    </location>
</feature>